<evidence type="ECO:0000313" key="3">
    <source>
        <dbReference type="EMBL" id="KAL0481352.1"/>
    </source>
</evidence>
<gene>
    <name evidence="3" type="ORF">AKO1_012719</name>
</gene>
<evidence type="ECO:0000313" key="4">
    <source>
        <dbReference type="Proteomes" id="UP001431209"/>
    </source>
</evidence>
<dbReference type="SUPFAM" id="SSF55136">
    <property type="entry name" value="Probable bacterial effector-binding domain"/>
    <property type="match status" value="1"/>
</dbReference>
<organism evidence="3 4">
    <name type="scientific">Acrasis kona</name>
    <dbReference type="NCBI Taxonomy" id="1008807"/>
    <lineage>
        <taxon>Eukaryota</taxon>
        <taxon>Discoba</taxon>
        <taxon>Heterolobosea</taxon>
        <taxon>Tetramitia</taxon>
        <taxon>Eutetramitia</taxon>
        <taxon>Acrasidae</taxon>
        <taxon>Acrasis</taxon>
    </lineage>
</organism>
<evidence type="ECO:0008006" key="5">
    <source>
        <dbReference type="Google" id="ProtNLM"/>
    </source>
</evidence>
<evidence type="ECO:0000256" key="2">
    <source>
        <dbReference type="SAM" id="SignalP"/>
    </source>
</evidence>
<dbReference type="InterPro" id="IPR011256">
    <property type="entry name" value="Reg_factor_effector_dom_sf"/>
</dbReference>
<keyword evidence="2" id="KW-0732">Signal</keyword>
<dbReference type="InterPro" id="IPR006917">
    <property type="entry name" value="SOUL_heme-bd"/>
</dbReference>
<accession>A0AAW2YV85</accession>
<comment type="similarity">
    <text evidence="1">Belongs to the HEBP family.</text>
</comment>
<feature type="signal peptide" evidence="2">
    <location>
        <begin position="1"/>
        <end position="20"/>
    </location>
</feature>
<dbReference type="Proteomes" id="UP001431209">
    <property type="component" value="Unassembled WGS sequence"/>
</dbReference>
<dbReference type="Gene3D" id="3.20.80.10">
    <property type="entry name" value="Regulatory factor, effector binding domain"/>
    <property type="match status" value="1"/>
</dbReference>
<feature type="chain" id="PRO_5044014000" description="SOUL heme-binding protein" evidence="2">
    <location>
        <begin position="21"/>
        <end position="204"/>
    </location>
</feature>
<dbReference type="PANTHER" id="PTHR11220:SF24">
    <property type="entry name" value="HEME-BINDING PROTEIN 1"/>
    <property type="match status" value="1"/>
</dbReference>
<dbReference type="GO" id="GO:0020037">
    <property type="term" value="F:heme binding"/>
    <property type="evidence" value="ECO:0007669"/>
    <property type="project" value="TreeGrafter"/>
</dbReference>
<name>A0AAW2YV85_9EUKA</name>
<keyword evidence="4" id="KW-1185">Reference proteome</keyword>
<sequence length="204" mass="23297">MILLVRYVFIILTFITISVAQIKQPRGQPNPLPKPIQQPPYSLIRGYLTFEIREYLAGSWIIADVGPFSNISMGVQLLNSYFDGENSQKQSMTKTVPLLIMKVGPDRFQTSLYIPFEYQKEPAPKPTSDLLHIDHLPTQRFGAAYYYEHSPSELSLSFFSTALRAIVGETISDEYDVEKHGYMYANYDALLEQEPELLIPINLL</sequence>
<dbReference type="EMBL" id="JAOPGA020000758">
    <property type="protein sequence ID" value="KAL0481352.1"/>
    <property type="molecule type" value="Genomic_DNA"/>
</dbReference>
<dbReference type="Pfam" id="PF04832">
    <property type="entry name" value="SOUL"/>
    <property type="match status" value="1"/>
</dbReference>
<reference evidence="3 4" key="1">
    <citation type="submission" date="2024-03" db="EMBL/GenBank/DDBJ databases">
        <title>The Acrasis kona genome and developmental transcriptomes reveal deep origins of eukaryotic multicellular pathways.</title>
        <authorList>
            <person name="Sheikh S."/>
            <person name="Fu C.-J."/>
            <person name="Brown M.W."/>
            <person name="Baldauf S.L."/>
        </authorList>
    </citation>
    <scope>NUCLEOTIDE SEQUENCE [LARGE SCALE GENOMIC DNA]</scope>
    <source>
        <strain evidence="3 4">ATCC MYA-3509</strain>
    </source>
</reference>
<comment type="caution">
    <text evidence="3">The sequence shown here is derived from an EMBL/GenBank/DDBJ whole genome shotgun (WGS) entry which is preliminary data.</text>
</comment>
<dbReference type="AlphaFoldDB" id="A0AAW2YV85"/>
<evidence type="ECO:0000256" key="1">
    <source>
        <dbReference type="ARBA" id="ARBA00009817"/>
    </source>
</evidence>
<proteinExistence type="inferred from homology"/>
<dbReference type="PANTHER" id="PTHR11220">
    <property type="entry name" value="HEME-BINDING PROTEIN-RELATED"/>
    <property type="match status" value="1"/>
</dbReference>
<protein>
    <recommendedName>
        <fullName evidence="5">SOUL heme-binding protein</fullName>
    </recommendedName>
</protein>